<evidence type="ECO:0000256" key="2">
    <source>
        <dbReference type="SAM" id="Phobius"/>
    </source>
</evidence>
<dbReference type="InterPro" id="IPR018253">
    <property type="entry name" value="DnaJ_domain_CS"/>
</dbReference>
<evidence type="ECO:0000313" key="5">
    <source>
        <dbReference type="Proteomes" id="UP001209878"/>
    </source>
</evidence>
<feature type="region of interest" description="Disordered" evidence="1">
    <location>
        <begin position="281"/>
        <end position="309"/>
    </location>
</feature>
<evidence type="ECO:0000313" key="4">
    <source>
        <dbReference type="EMBL" id="KAK2175640.1"/>
    </source>
</evidence>
<dbReference type="PROSITE" id="PS00636">
    <property type="entry name" value="DNAJ_1"/>
    <property type="match status" value="1"/>
</dbReference>
<protein>
    <recommendedName>
        <fullName evidence="3">J domain-containing protein</fullName>
    </recommendedName>
</protein>
<dbReference type="InterPro" id="IPR036869">
    <property type="entry name" value="J_dom_sf"/>
</dbReference>
<dbReference type="PANTHER" id="PTHR44144:SF1">
    <property type="entry name" value="DNAJ HOMOLOG SUBFAMILY C MEMBER 9"/>
    <property type="match status" value="1"/>
</dbReference>
<dbReference type="InterPro" id="IPR052594">
    <property type="entry name" value="J_domain-containing_protein"/>
</dbReference>
<feature type="transmembrane region" description="Helical" evidence="2">
    <location>
        <begin position="25"/>
        <end position="54"/>
    </location>
</feature>
<dbReference type="PROSITE" id="PS50076">
    <property type="entry name" value="DNAJ_2"/>
    <property type="match status" value="1"/>
</dbReference>
<dbReference type="GO" id="GO:0005737">
    <property type="term" value="C:cytoplasm"/>
    <property type="evidence" value="ECO:0007669"/>
    <property type="project" value="TreeGrafter"/>
</dbReference>
<dbReference type="InterPro" id="IPR056453">
    <property type="entry name" value="HTH_DNAJC9"/>
</dbReference>
<proteinExistence type="predicted"/>
<evidence type="ECO:0000259" key="3">
    <source>
        <dbReference type="PROSITE" id="PS50076"/>
    </source>
</evidence>
<comment type="caution">
    <text evidence="4">The sequence shown here is derived from an EMBL/GenBank/DDBJ whole genome shotgun (WGS) entry which is preliminary data.</text>
</comment>
<evidence type="ECO:0000256" key="1">
    <source>
        <dbReference type="SAM" id="MobiDB-lite"/>
    </source>
</evidence>
<dbReference type="SUPFAM" id="SSF46565">
    <property type="entry name" value="Chaperone J-domain"/>
    <property type="match status" value="1"/>
</dbReference>
<dbReference type="EMBL" id="JAODUO010000717">
    <property type="protein sequence ID" value="KAK2175640.1"/>
    <property type="molecule type" value="Genomic_DNA"/>
</dbReference>
<sequence length="356" mass="40753">MWMSFDVWEDWDCELVVVSYGCVPVWLVVVSYGCVPVWLVVVSYGCVPVWLVVVSYGCVPVWLVVVSYGCVPVWLVVVSYGCVPVWLVVVSYGCVPVWLVVVSYGCVPVWLVVVSYGLKRAYRRLSLKLKVHSDLKRAYRRLSLKVHPDRVGKKEKKSATCKFQILGKVYSILSDKEKRAVYDETGEVDDDNDIPQDRDWYQYWRTLFMPISVKDIQQFEKTYKGSNEELGDLKVAYVECEGDVGEIIDHVMCASEEDEGRFRKILGGLVSSGELPHFKCFSNESPKKRKQRKQKAKDEAAEAEEAKRELGISGENSLKALIKAKNKSREAEMDSFFAHLEKKYAEPEKKKTKRKK</sequence>
<keyword evidence="2" id="KW-0812">Transmembrane</keyword>
<keyword evidence="2" id="KW-1133">Transmembrane helix</keyword>
<dbReference type="Pfam" id="PF00226">
    <property type="entry name" value="DnaJ"/>
    <property type="match status" value="1"/>
</dbReference>
<dbReference type="GO" id="GO:0005634">
    <property type="term" value="C:nucleus"/>
    <property type="evidence" value="ECO:0007669"/>
    <property type="project" value="TreeGrafter"/>
</dbReference>
<dbReference type="Pfam" id="PF23302">
    <property type="entry name" value="HTH_DNAJC9"/>
    <property type="match status" value="1"/>
</dbReference>
<dbReference type="Gene3D" id="1.10.287.110">
    <property type="entry name" value="DnaJ domain"/>
    <property type="match status" value="1"/>
</dbReference>
<accession>A0AAD9KQR4</accession>
<feature type="transmembrane region" description="Helical" evidence="2">
    <location>
        <begin position="95"/>
        <end position="118"/>
    </location>
</feature>
<reference evidence="4" key="1">
    <citation type="journal article" date="2023" name="Mol. Biol. Evol.">
        <title>Third-Generation Sequencing Reveals the Adaptive Role of the Epigenome in Three Deep-Sea Polychaetes.</title>
        <authorList>
            <person name="Perez M."/>
            <person name="Aroh O."/>
            <person name="Sun Y."/>
            <person name="Lan Y."/>
            <person name="Juniper S.K."/>
            <person name="Young C.R."/>
            <person name="Angers B."/>
            <person name="Qian P.Y."/>
        </authorList>
    </citation>
    <scope>NUCLEOTIDE SEQUENCE</scope>
    <source>
        <strain evidence="4">R07B-5</strain>
    </source>
</reference>
<dbReference type="PRINTS" id="PR00625">
    <property type="entry name" value="JDOMAIN"/>
</dbReference>
<name>A0AAD9KQR4_RIDPI</name>
<dbReference type="AlphaFoldDB" id="A0AAD9KQR4"/>
<keyword evidence="5" id="KW-1185">Reference proteome</keyword>
<dbReference type="PANTHER" id="PTHR44144">
    <property type="entry name" value="DNAJ HOMOLOG SUBFAMILY C MEMBER 9"/>
    <property type="match status" value="1"/>
</dbReference>
<feature type="transmembrane region" description="Helical" evidence="2">
    <location>
        <begin position="61"/>
        <end position="89"/>
    </location>
</feature>
<dbReference type="CDD" id="cd06257">
    <property type="entry name" value="DnaJ"/>
    <property type="match status" value="1"/>
</dbReference>
<organism evidence="4 5">
    <name type="scientific">Ridgeia piscesae</name>
    <name type="common">Tubeworm</name>
    <dbReference type="NCBI Taxonomy" id="27915"/>
    <lineage>
        <taxon>Eukaryota</taxon>
        <taxon>Metazoa</taxon>
        <taxon>Spiralia</taxon>
        <taxon>Lophotrochozoa</taxon>
        <taxon>Annelida</taxon>
        <taxon>Polychaeta</taxon>
        <taxon>Sedentaria</taxon>
        <taxon>Canalipalpata</taxon>
        <taxon>Sabellida</taxon>
        <taxon>Siboglinidae</taxon>
        <taxon>Ridgeia</taxon>
    </lineage>
</organism>
<dbReference type="GO" id="GO:0031072">
    <property type="term" value="F:heat shock protein binding"/>
    <property type="evidence" value="ECO:0007669"/>
    <property type="project" value="TreeGrafter"/>
</dbReference>
<dbReference type="SMART" id="SM00271">
    <property type="entry name" value="DnaJ"/>
    <property type="match status" value="1"/>
</dbReference>
<dbReference type="Proteomes" id="UP001209878">
    <property type="component" value="Unassembled WGS sequence"/>
</dbReference>
<feature type="compositionally biased region" description="Basic and acidic residues" evidence="1">
    <location>
        <begin position="296"/>
        <end position="309"/>
    </location>
</feature>
<gene>
    <name evidence="4" type="ORF">NP493_717g00031</name>
</gene>
<dbReference type="InterPro" id="IPR001623">
    <property type="entry name" value="DnaJ_domain"/>
</dbReference>
<feature type="domain" description="J" evidence="3">
    <location>
        <begin position="120"/>
        <end position="186"/>
    </location>
</feature>
<keyword evidence="2" id="KW-0472">Membrane</keyword>